<dbReference type="InterPro" id="IPR000515">
    <property type="entry name" value="MetI-like"/>
</dbReference>
<keyword evidence="6 7" id="KW-0472">Membrane</keyword>
<sequence length="318" mass="35967">MQAEVNRHAASSLIQTKKPSRLANVARELRKNKHYYLLMSPYMLIFFAFTVIPVVISLALSFFYFNMLEFPRFVGWQNYSRLFLGDDVFMIALKNTFMFAVVTGPVSYIACFLFAWIINELSPKVRAFMTLVFYAPSISGNVFFIWLIVFSGDSYGYLNGFLMKFGFILEPVQWLSNEQYILPIIIIVQLWLSLGTSFLAFIAGLQTIDRSLIEAGAVDGIKNRWQELWFITLPSMRPQLMFGAVMQITGSLAVADISIALAGFPSVNYAGHTIVTHLMDFGTIRFEMGYASAIATVLFCTMIGANKLTQKLLRKVGE</sequence>
<evidence type="ECO:0000313" key="10">
    <source>
        <dbReference type="Proteomes" id="UP001141950"/>
    </source>
</evidence>
<evidence type="ECO:0000256" key="1">
    <source>
        <dbReference type="ARBA" id="ARBA00004651"/>
    </source>
</evidence>
<dbReference type="CDD" id="cd06261">
    <property type="entry name" value="TM_PBP2"/>
    <property type="match status" value="1"/>
</dbReference>
<protein>
    <submittedName>
        <fullName evidence="9">Sugar ABC transporter permease</fullName>
    </submittedName>
</protein>
<feature type="domain" description="ABC transmembrane type-1" evidence="8">
    <location>
        <begin position="93"/>
        <end position="309"/>
    </location>
</feature>
<dbReference type="EMBL" id="JANIPJ010000006">
    <property type="protein sequence ID" value="MCR2804434.1"/>
    <property type="molecule type" value="Genomic_DNA"/>
</dbReference>
<evidence type="ECO:0000256" key="4">
    <source>
        <dbReference type="ARBA" id="ARBA00022692"/>
    </source>
</evidence>
<feature type="transmembrane region" description="Helical" evidence="7">
    <location>
        <begin position="131"/>
        <end position="149"/>
    </location>
</feature>
<dbReference type="Pfam" id="PF00528">
    <property type="entry name" value="BPD_transp_1"/>
    <property type="match status" value="1"/>
</dbReference>
<comment type="caution">
    <text evidence="9">The sequence shown here is derived from an EMBL/GenBank/DDBJ whole genome shotgun (WGS) entry which is preliminary data.</text>
</comment>
<evidence type="ECO:0000259" key="8">
    <source>
        <dbReference type="PROSITE" id="PS50928"/>
    </source>
</evidence>
<dbReference type="RefSeq" id="WP_257445439.1">
    <property type="nucleotide sequence ID" value="NZ_JANIPJ010000006.1"/>
</dbReference>
<dbReference type="Gene3D" id="1.10.3720.10">
    <property type="entry name" value="MetI-like"/>
    <property type="match status" value="1"/>
</dbReference>
<feature type="transmembrane region" description="Helical" evidence="7">
    <location>
        <begin position="35"/>
        <end position="65"/>
    </location>
</feature>
<reference evidence="9" key="1">
    <citation type="submission" date="2022-08" db="EMBL/GenBank/DDBJ databases">
        <title>The genomic sequence of strain Paenibacillus sp. SCIV0701.</title>
        <authorList>
            <person name="Zhao H."/>
        </authorList>
    </citation>
    <scope>NUCLEOTIDE SEQUENCE</scope>
    <source>
        <strain evidence="9">SCIV0701</strain>
    </source>
</reference>
<dbReference type="SUPFAM" id="SSF161098">
    <property type="entry name" value="MetI-like"/>
    <property type="match status" value="1"/>
</dbReference>
<dbReference type="GO" id="GO:0055085">
    <property type="term" value="P:transmembrane transport"/>
    <property type="evidence" value="ECO:0007669"/>
    <property type="project" value="InterPro"/>
</dbReference>
<dbReference type="InterPro" id="IPR035906">
    <property type="entry name" value="MetI-like_sf"/>
</dbReference>
<evidence type="ECO:0000256" key="6">
    <source>
        <dbReference type="ARBA" id="ARBA00023136"/>
    </source>
</evidence>
<feature type="transmembrane region" description="Helical" evidence="7">
    <location>
        <begin position="284"/>
        <end position="305"/>
    </location>
</feature>
<evidence type="ECO:0000256" key="5">
    <source>
        <dbReference type="ARBA" id="ARBA00022989"/>
    </source>
</evidence>
<gene>
    <name evidence="9" type="ORF">NQZ67_11125</name>
</gene>
<accession>A0A9X2MQQ5</accession>
<proteinExistence type="inferred from homology"/>
<evidence type="ECO:0000256" key="2">
    <source>
        <dbReference type="ARBA" id="ARBA00022448"/>
    </source>
</evidence>
<dbReference type="InterPro" id="IPR051393">
    <property type="entry name" value="ABC_transporter_permease"/>
</dbReference>
<dbReference type="PANTHER" id="PTHR30193:SF37">
    <property type="entry name" value="INNER MEMBRANE ABC TRANSPORTER PERMEASE PROTEIN YCJO"/>
    <property type="match status" value="1"/>
</dbReference>
<comment type="subcellular location">
    <subcellularLocation>
        <location evidence="1 7">Cell membrane</location>
        <topology evidence="1 7">Multi-pass membrane protein</topology>
    </subcellularLocation>
</comment>
<feature type="transmembrane region" description="Helical" evidence="7">
    <location>
        <begin position="180"/>
        <end position="203"/>
    </location>
</feature>
<evidence type="ECO:0000256" key="7">
    <source>
        <dbReference type="RuleBase" id="RU363032"/>
    </source>
</evidence>
<feature type="transmembrane region" description="Helical" evidence="7">
    <location>
        <begin position="97"/>
        <end position="119"/>
    </location>
</feature>
<evidence type="ECO:0000313" key="9">
    <source>
        <dbReference type="EMBL" id="MCR2804434.1"/>
    </source>
</evidence>
<name>A0A9X2MQQ5_9BACL</name>
<keyword evidence="10" id="KW-1185">Reference proteome</keyword>
<dbReference type="PANTHER" id="PTHR30193">
    <property type="entry name" value="ABC TRANSPORTER PERMEASE PROTEIN"/>
    <property type="match status" value="1"/>
</dbReference>
<dbReference type="PROSITE" id="PS50928">
    <property type="entry name" value="ABC_TM1"/>
    <property type="match status" value="1"/>
</dbReference>
<evidence type="ECO:0000256" key="3">
    <source>
        <dbReference type="ARBA" id="ARBA00022475"/>
    </source>
</evidence>
<keyword evidence="5 7" id="KW-1133">Transmembrane helix</keyword>
<keyword evidence="3" id="KW-1003">Cell membrane</keyword>
<keyword evidence="2 7" id="KW-0813">Transport</keyword>
<comment type="similarity">
    <text evidence="7">Belongs to the binding-protein-dependent transport system permease family.</text>
</comment>
<feature type="transmembrane region" description="Helical" evidence="7">
    <location>
        <begin position="240"/>
        <end position="264"/>
    </location>
</feature>
<dbReference type="GO" id="GO:0005886">
    <property type="term" value="C:plasma membrane"/>
    <property type="evidence" value="ECO:0007669"/>
    <property type="project" value="UniProtKB-SubCell"/>
</dbReference>
<dbReference type="Proteomes" id="UP001141950">
    <property type="component" value="Unassembled WGS sequence"/>
</dbReference>
<organism evidence="9 10">
    <name type="scientific">Paenibacillus soyae</name>
    <dbReference type="NCBI Taxonomy" id="2969249"/>
    <lineage>
        <taxon>Bacteria</taxon>
        <taxon>Bacillati</taxon>
        <taxon>Bacillota</taxon>
        <taxon>Bacilli</taxon>
        <taxon>Bacillales</taxon>
        <taxon>Paenibacillaceae</taxon>
        <taxon>Paenibacillus</taxon>
    </lineage>
</organism>
<keyword evidence="4 7" id="KW-0812">Transmembrane</keyword>
<dbReference type="AlphaFoldDB" id="A0A9X2MQQ5"/>